<protein>
    <submittedName>
        <fullName evidence="1">Uncharacterized protein</fullName>
    </submittedName>
</protein>
<evidence type="ECO:0000313" key="1">
    <source>
        <dbReference type="EMBL" id="EQD44542.1"/>
    </source>
</evidence>
<name>T0ZJC8_9ZZZZ</name>
<proteinExistence type="predicted"/>
<sequence length="152" mass="17007">AALRYYDLIDQNIVRYSVISQRKHRKITVGGRVIEFSTVKRSMFFGYASNGGIHIAEPEKLFVDCVYFGKPGFAALKEALATADESKIVDADKIAEYTARAGSRVLASKLGFLLESVGIGAEKLLPYRYYRYIKIGGTGAEGKSRRWLVHYD</sequence>
<feature type="non-terminal residue" evidence="1">
    <location>
        <position position="1"/>
    </location>
</feature>
<dbReference type="EMBL" id="AUZY01008877">
    <property type="protein sequence ID" value="EQD44542.1"/>
    <property type="molecule type" value="Genomic_DNA"/>
</dbReference>
<comment type="caution">
    <text evidence="1">The sequence shown here is derived from an EMBL/GenBank/DDBJ whole genome shotgun (WGS) entry which is preliminary data.</text>
</comment>
<reference evidence="1" key="1">
    <citation type="submission" date="2013-08" db="EMBL/GenBank/DDBJ databases">
        <authorList>
            <person name="Mendez C."/>
            <person name="Richter M."/>
            <person name="Ferrer M."/>
            <person name="Sanchez J."/>
        </authorList>
    </citation>
    <scope>NUCLEOTIDE SEQUENCE</scope>
</reference>
<reference evidence="1" key="2">
    <citation type="journal article" date="2014" name="ISME J.">
        <title>Microbial stratification in low pH oxic and suboxic macroscopic growths along an acid mine drainage.</title>
        <authorList>
            <person name="Mendez-Garcia C."/>
            <person name="Mesa V."/>
            <person name="Sprenger R.R."/>
            <person name="Richter M."/>
            <person name="Diez M.S."/>
            <person name="Solano J."/>
            <person name="Bargiela R."/>
            <person name="Golyshina O.V."/>
            <person name="Manteca A."/>
            <person name="Ramos J.L."/>
            <person name="Gallego J.R."/>
            <person name="Llorente I."/>
            <person name="Martins Dos Santos V.A."/>
            <person name="Jensen O.N."/>
            <person name="Pelaez A.I."/>
            <person name="Sanchez J."/>
            <person name="Ferrer M."/>
        </authorList>
    </citation>
    <scope>NUCLEOTIDE SEQUENCE</scope>
</reference>
<accession>T0ZJC8</accession>
<gene>
    <name evidence="1" type="ORF">B1B_13485</name>
</gene>
<organism evidence="1">
    <name type="scientific">mine drainage metagenome</name>
    <dbReference type="NCBI Taxonomy" id="410659"/>
    <lineage>
        <taxon>unclassified sequences</taxon>
        <taxon>metagenomes</taxon>
        <taxon>ecological metagenomes</taxon>
    </lineage>
</organism>
<dbReference type="AlphaFoldDB" id="T0ZJC8"/>